<evidence type="ECO:0000256" key="3">
    <source>
        <dbReference type="ARBA" id="ARBA00022989"/>
    </source>
</evidence>
<feature type="transmembrane region" description="Helical" evidence="5">
    <location>
        <begin position="65"/>
        <end position="92"/>
    </location>
</feature>
<keyword evidence="2 5" id="KW-0812">Transmembrane</keyword>
<dbReference type="SMART" id="SM00228">
    <property type="entry name" value="PDZ"/>
    <property type="match status" value="2"/>
</dbReference>
<feature type="transmembrane region" description="Helical" evidence="5">
    <location>
        <begin position="573"/>
        <end position="594"/>
    </location>
</feature>
<dbReference type="RefSeq" id="WP_310576091.1">
    <property type="nucleotide sequence ID" value="NZ_JAVKPK010000036.1"/>
</dbReference>
<dbReference type="InterPro" id="IPR036034">
    <property type="entry name" value="PDZ_sf"/>
</dbReference>
<dbReference type="InterPro" id="IPR008915">
    <property type="entry name" value="Peptidase_M50"/>
</dbReference>
<accession>A0ABU2D257</accession>
<feature type="transmembrane region" description="Helical" evidence="5">
    <location>
        <begin position="112"/>
        <end position="137"/>
    </location>
</feature>
<keyword evidence="3 5" id="KW-1133">Transmembrane helix</keyword>
<dbReference type="CDD" id="cd06159">
    <property type="entry name" value="S2P-M50_PDZ_Arch"/>
    <property type="match status" value="1"/>
</dbReference>
<evidence type="ECO:0000256" key="5">
    <source>
        <dbReference type="SAM" id="Phobius"/>
    </source>
</evidence>
<dbReference type="PRINTS" id="PR01000">
    <property type="entry name" value="SREBPS2PTASE"/>
</dbReference>
<dbReference type="Pfam" id="PF02163">
    <property type="entry name" value="Peptidase_M50"/>
    <property type="match status" value="2"/>
</dbReference>
<dbReference type="Gene3D" id="2.30.42.10">
    <property type="match status" value="2"/>
</dbReference>
<keyword evidence="7" id="KW-0645">Protease</keyword>
<evidence type="ECO:0000256" key="1">
    <source>
        <dbReference type="ARBA" id="ARBA00004127"/>
    </source>
</evidence>
<evidence type="ECO:0000256" key="2">
    <source>
        <dbReference type="ARBA" id="ARBA00022692"/>
    </source>
</evidence>
<comment type="subcellular location">
    <subcellularLocation>
        <location evidence="1">Endomembrane system</location>
        <topology evidence="1">Multi-pass membrane protein</topology>
    </subcellularLocation>
</comment>
<dbReference type="InterPro" id="IPR001193">
    <property type="entry name" value="MBTPS2"/>
</dbReference>
<organism evidence="7 8">
    <name type="scientific">Methanosarcina baikalica</name>
    <dbReference type="NCBI Taxonomy" id="3073890"/>
    <lineage>
        <taxon>Archaea</taxon>
        <taxon>Methanobacteriati</taxon>
        <taxon>Methanobacteriota</taxon>
        <taxon>Stenosarchaea group</taxon>
        <taxon>Methanomicrobia</taxon>
        <taxon>Methanosarcinales</taxon>
        <taxon>Methanosarcinaceae</taxon>
        <taxon>Methanosarcina</taxon>
    </lineage>
</organism>
<dbReference type="InterPro" id="IPR041489">
    <property type="entry name" value="PDZ_6"/>
</dbReference>
<evidence type="ECO:0000313" key="7">
    <source>
        <dbReference type="EMBL" id="MDR7666064.1"/>
    </source>
</evidence>
<feature type="transmembrane region" description="Helical" evidence="5">
    <location>
        <begin position="532"/>
        <end position="552"/>
    </location>
</feature>
<dbReference type="GO" id="GO:0008233">
    <property type="term" value="F:peptidase activity"/>
    <property type="evidence" value="ECO:0007669"/>
    <property type="project" value="UniProtKB-KW"/>
</dbReference>
<comment type="caution">
    <text evidence="7">The sequence shown here is derived from an EMBL/GenBank/DDBJ whole genome shotgun (WGS) entry which is preliminary data.</text>
</comment>
<feature type="transmembrane region" description="Helical" evidence="5">
    <location>
        <begin position="6"/>
        <end position="22"/>
    </location>
</feature>
<evidence type="ECO:0000259" key="6">
    <source>
        <dbReference type="SMART" id="SM00228"/>
    </source>
</evidence>
<feature type="transmembrane region" description="Helical" evidence="5">
    <location>
        <begin position="233"/>
        <end position="257"/>
    </location>
</feature>
<evidence type="ECO:0000256" key="4">
    <source>
        <dbReference type="ARBA" id="ARBA00023136"/>
    </source>
</evidence>
<dbReference type="SUPFAM" id="SSF50156">
    <property type="entry name" value="PDZ domain-like"/>
    <property type="match status" value="2"/>
</dbReference>
<feature type="domain" description="PDZ" evidence="6">
    <location>
        <begin position="328"/>
        <end position="400"/>
    </location>
</feature>
<dbReference type="Pfam" id="PF17820">
    <property type="entry name" value="PDZ_6"/>
    <property type="match status" value="1"/>
</dbReference>
<dbReference type="Proteomes" id="UP001246244">
    <property type="component" value="Unassembled WGS sequence"/>
</dbReference>
<name>A0ABU2D257_9EURY</name>
<keyword evidence="7" id="KW-0378">Hydrolase</keyword>
<protein>
    <submittedName>
        <fullName evidence="7">Site-2 protease family protein</fullName>
    </submittedName>
</protein>
<reference evidence="8" key="1">
    <citation type="submission" date="2023-07" db="EMBL/GenBank/DDBJ databases">
        <title>Whole-genome sequencing of a new Methanosarcina sp. Z-7115.</title>
        <authorList>
            <person name="Zhilina T.N."/>
            <person name="Merkel A.Y."/>
        </authorList>
    </citation>
    <scope>NUCLEOTIDE SEQUENCE [LARGE SCALE GENOMIC DNA]</scope>
    <source>
        <strain evidence="8">Z-7115</strain>
    </source>
</reference>
<evidence type="ECO:0000313" key="8">
    <source>
        <dbReference type="Proteomes" id="UP001246244"/>
    </source>
</evidence>
<dbReference type="GO" id="GO:0006508">
    <property type="term" value="P:proteolysis"/>
    <property type="evidence" value="ECO:0007669"/>
    <property type="project" value="UniProtKB-KW"/>
</dbReference>
<dbReference type="PANTHER" id="PTHR13325:SF3">
    <property type="entry name" value="MEMBRANE-BOUND TRANSCRIPTION FACTOR SITE-2 PROTEASE"/>
    <property type="match status" value="1"/>
</dbReference>
<feature type="domain" description="PDZ" evidence="6">
    <location>
        <begin position="254"/>
        <end position="323"/>
    </location>
</feature>
<keyword evidence="8" id="KW-1185">Reference proteome</keyword>
<gene>
    <name evidence="7" type="ORF">RG963_09810</name>
</gene>
<dbReference type="InterPro" id="IPR001478">
    <property type="entry name" value="PDZ"/>
</dbReference>
<proteinExistence type="predicted"/>
<feature type="transmembrane region" description="Helical" evidence="5">
    <location>
        <begin position="467"/>
        <end position="486"/>
    </location>
</feature>
<sequence length="598" mass="65751">MSGTSILIGIFLLYWFLVSVLNRRGILEKYNISTFGPLPILMIRTTRGLKLLDILARPKRYWRSFANLGILLMFAGMIAMFLIIALSDLALYTSFLNGNVPAPGKYNAPRNILLIPGVNEFIPFTWGVIALVVTLVVHEFSHAILCRVEGIKVKSMGILFALVPVGGFAEPDDEQLFGKKEETKRELPLTATIEEIEEWEERNKIKSEIEVSKPEKPESGPTVTATRTQRSRILAAGVMANFTVAFIAFLLFFGPVLGAIAPLSDAMILSVNESSPADRAGLQKDMVITQINNTNVTTAVDLLTYLETTKPGDTVRIHAVKEGIASVHDLKAASVPEDYVGGVVVGGVIPGSPAETAGIETGMTMVRLNNTKMQSVVSFVNFMETTQANQTIQVELLPPENYTDNLTENGTVAFNVQLSSNPPQGERGFLGVLYGNNGIAESPMLGISIWMPQAKAYLEALKQIPSLLGVPAGWIILFGLPIYGFAGEGFRGFSGTIMQFYHPVGWAEPLGIGIFWIANTLLWVGWLNFYVGLFNCLPAVPLDGGHVFRDYIYSFVYRLTRNDLMSEKISNSITASFSMLILFSFMFMIFGPFIGQWL</sequence>
<dbReference type="EMBL" id="JAVKPK010000036">
    <property type="protein sequence ID" value="MDR7666064.1"/>
    <property type="molecule type" value="Genomic_DNA"/>
</dbReference>
<dbReference type="PANTHER" id="PTHR13325">
    <property type="entry name" value="PROTEASE M50 MEMBRANE-BOUND TRANSCRIPTION FACTOR SITE 2 PROTEASE"/>
    <property type="match status" value="1"/>
</dbReference>
<keyword evidence="4 5" id="KW-0472">Membrane</keyword>
<feature type="transmembrane region" description="Helical" evidence="5">
    <location>
        <begin position="506"/>
        <end position="526"/>
    </location>
</feature>